<organism evidence="2 3">
    <name type="scientific">Solanum commersonii</name>
    <name type="common">Commerson's wild potato</name>
    <name type="synonym">Commerson's nightshade</name>
    <dbReference type="NCBI Taxonomy" id="4109"/>
    <lineage>
        <taxon>Eukaryota</taxon>
        <taxon>Viridiplantae</taxon>
        <taxon>Streptophyta</taxon>
        <taxon>Embryophyta</taxon>
        <taxon>Tracheophyta</taxon>
        <taxon>Spermatophyta</taxon>
        <taxon>Magnoliopsida</taxon>
        <taxon>eudicotyledons</taxon>
        <taxon>Gunneridae</taxon>
        <taxon>Pentapetalae</taxon>
        <taxon>asterids</taxon>
        <taxon>lamiids</taxon>
        <taxon>Solanales</taxon>
        <taxon>Solanaceae</taxon>
        <taxon>Solanoideae</taxon>
        <taxon>Solaneae</taxon>
        <taxon>Solanum</taxon>
    </lineage>
</organism>
<dbReference type="Proteomes" id="UP000824120">
    <property type="component" value="Chromosome 12"/>
</dbReference>
<name>A0A9J5WB33_SOLCO</name>
<keyword evidence="3" id="KW-1185">Reference proteome</keyword>
<dbReference type="EMBL" id="JACXVP010000012">
    <property type="protein sequence ID" value="KAG5572749.1"/>
    <property type="molecule type" value="Genomic_DNA"/>
</dbReference>
<gene>
    <name evidence="2" type="ORF">H5410_062515</name>
</gene>
<protein>
    <submittedName>
        <fullName evidence="2">Uncharacterized protein</fullName>
    </submittedName>
</protein>
<sequence length="65" mass="7434">MRREGIEPEKPTSTPLPIKYSDTESEDVAAYVTKNRKESEKERVKSKGSQKSAKKSPVKKEKVRK</sequence>
<accession>A0A9J5WB33</accession>
<evidence type="ECO:0000313" key="2">
    <source>
        <dbReference type="EMBL" id="KAG5572749.1"/>
    </source>
</evidence>
<evidence type="ECO:0000256" key="1">
    <source>
        <dbReference type="SAM" id="MobiDB-lite"/>
    </source>
</evidence>
<feature type="compositionally biased region" description="Basic and acidic residues" evidence="1">
    <location>
        <begin position="1"/>
        <end position="10"/>
    </location>
</feature>
<dbReference type="AlphaFoldDB" id="A0A9J5WB33"/>
<feature type="region of interest" description="Disordered" evidence="1">
    <location>
        <begin position="1"/>
        <end position="65"/>
    </location>
</feature>
<feature type="compositionally biased region" description="Basic and acidic residues" evidence="1">
    <location>
        <begin position="35"/>
        <end position="45"/>
    </location>
</feature>
<reference evidence="2 3" key="1">
    <citation type="submission" date="2020-09" db="EMBL/GenBank/DDBJ databases">
        <title>De no assembly of potato wild relative species, Solanum commersonii.</title>
        <authorList>
            <person name="Cho K."/>
        </authorList>
    </citation>
    <scope>NUCLEOTIDE SEQUENCE [LARGE SCALE GENOMIC DNA]</scope>
    <source>
        <strain evidence="2">LZ3.2</strain>
        <tissue evidence="2">Leaf</tissue>
    </source>
</reference>
<proteinExistence type="predicted"/>
<evidence type="ECO:0000313" key="3">
    <source>
        <dbReference type="Proteomes" id="UP000824120"/>
    </source>
</evidence>
<comment type="caution">
    <text evidence="2">The sequence shown here is derived from an EMBL/GenBank/DDBJ whole genome shotgun (WGS) entry which is preliminary data.</text>
</comment>
<feature type="compositionally biased region" description="Basic residues" evidence="1">
    <location>
        <begin position="46"/>
        <end position="65"/>
    </location>
</feature>